<accession>Q8RBZ7</accession>
<dbReference type="EMBL" id="AE008691">
    <property type="protein sequence ID" value="AAM23923.1"/>
    <property type="molecule type" value="Genomic_DNA"/>
</dbReference>
<proteinExistence type="predicted"/>
<feature type="transmembrane region" description="Helical" evidence="1">
    <location>
        <begin position="227"/>
        <end position="243"/>
    </location>
</feature>
<evidence type="ECO:0000313" key="3">
    <source>
        <dbReference type="Proteomes" id="UP000000555"/>
    </source>
</evidence>
<organism evidence="2 3">
    <name type="scientific">Caldanaerobacter subterraneus subsp. tengcongensis (strain DSM 15242 / JCM 11007 / NBRC 100824 / MB4)</name>
    <name type="common">Thermoanaerobacter tengcongensis</name>
    <dbReference type="NCBI Taxonomy" id="273068"/>
    <lineage>
        <taxon>Bacteria</taxon>
        <taxon>Bacillati</taxon>
        <taxon>Bacillota</taxon>
        <taxon>Clostridia</taxon>
        <taxon>Thermoanaerobacterales</taxon>
        <taxon>Thermoanaerobacteraceae</taxon>
        <taxon>Caldanaerobacter</taxon>
    </lineage>
</organism>
<evidence type="ECO:0008006" key="4">
    <source>
        <dbReference type="Google" id="ProtNLM"/>
    </source>
</evidence>
<reference evidence="2 3" key="1">
    <citation type="journal article" date="2002" name="Genome Res.">
        <title>A complete sequence of the T. tengcongensis genome.</title>
        <authorList>
            <person name="Bao Q."/>
            <person name="Tian Y."/>
            <person name="Li W."/>
            <person name="Xu Z."/>
            <person name="Xuan Z."/>
            <person name="Hu S."/>
            <person name="Dong W."/>
            <person name="Yang J."/>
            <person name="Chen Y."/>
            <person name="Xue Y."/>
            <person name="Xu Y."/>
            <person name="Lai X."/>
            <person name="Huang L."/>
            <person name="Dong X."/>
            <person name="Ma Y."/>
            <person name="Ling L."/>
            <person name="Tan H."/>
            <person name="Chen R."/>
            <person name="Wang J."/>
            <person name="Yu J."/>
            <person name="Yang H."/>
        </authorList>
    </citation>
    <scope>NUCLEOTIDE SEQUENCE [LARGE SCALE GENOMIC DNA]</scope>
    <source>
        <strain evidence="3">DSM 15242 / JCM 11007 / NBRC 100824 / MB4</strain>
    </source>
</reference>
<feature type="transmembrane region" description="Helical" evidence="1">
    <location>
        <begin position="202"/>
        <end position="221"/>
    </location>
</feature>
<protein>
    <recommendedName>
        <fullName evidence="4">Oligosaccharide repeat unit polymerase</fullName>
    </recommendedName>
</protein>
<dbReference type="eggNOG" id="ENOG502ZYTJ">
    <property type="taxonomic scope" value="Bacteria"/>
</dbReference>
<keyword evidence="1" id="KW-0812">Transmembrane</keyword>
<feature type="transmembrane region" description="Helical" evidence="1">
    <location>
        <begin position="404"/>
        <end position="424"/>
    </location>
</feature>
<feature type="transmembrane region" description="Helical" evidence="1">
    <location>
        <begin position="250"/>
        <end position="271"/>
    </location>
</feature>
<feature type="transmembrane region" description="Helical" evidence="1">
    <location>
        <begin position="74"/>
        <end position="99"/>
    </location>
</feature>
<keyword evidence="1" id="KW-1133">Transmembrane helix</keyword>
<name>Q8RBZ7_CALS4</name>
<keyword evidence="1" id="KW-0472">Membrane</keyword>
<keyword evidence="3" id="KW-1185">Reference proteome</keyword>
<feature type="transmembrane region" description="Helical" evidence="1">
    <location>
        <begin position="430"/>
        <end position="450"/>
    </location>
</feature>
<feature type="transmembrane region" description="Helical" evidence="1">
    <location>
        <begin position="120"/>
        <end position="141"/>
    </location>
</feature>
<evidence type="ECO:0000256" key="1">
    <source>
        <dbReference type="SAM" id="Phobius"/>
    </source>
</evidence>
<dbReference type="HOGENOM" id="CLU_570805_0_0_9"/>
<feature type="transmembrane region" description="Helical" evidence="1">
    <location>
        <begin position="34"/>
        <end position="54"/>
    </location>
</feature>
<feature type="transmembrane region" description="Helical" evidence="1">
    <location>
        <begin position="371"/>
        <end position="392"/>
    </location>
</feature>
<dbReference type="AlphaFoldDB" id="Q8RBZ7"/>
<dbReference type="KEGG" id="tte:TTE0656"/>
<feature type="transmembrane region" description="Helical" evidence="1">
    <location>
        <begin position="6"/>
        <end position="22"/>
    </location>
</feature>
<dbReference type="RefSeq" id="WP_011025065.1">
    <property type="nucleotide sequence ID" value="NC_003869.1"/>
</dbReference>
<sequence>MFTLIVVLILGLMIVFFEIWRWRKIKFIDFLRGFNIVYFIIYFLAPSYIILFDFKVDSLPPSSMWIFNINYKDAYWSFLASVISVIGFFCTVVGYYLGLSIFRNIGCSINFKLNKISDSYWLLLSIIVLFLGFFSLGLYIYKRSAPLFDLIMYSGLLRSGIKVKGVEETSFTFLTFSLIVTFSSYVLLGLSLNKFSSFKKRFLYFLGFGISGILSLLVLILKAGRLHLINYLLVVFLTLYSTLEKRIFRILFLVLSLGVSLSIILYGKYWFGIRFGKPIYNSLQDIFSNFFAEFSFPYLSLINILCNVPIKTSYRYFLDFPLGILRIPLGLISKILDINIDFPLTLSQENTLIILGTEKGGIPVDILGAGYFSANIFGVVFIMFCLGMLLALFERIFSNVSNPVLRSLKIAWILYFSTMVVLYADPAILLWDGVYLIFPTIVFLMLYLLLNFKKYSF</sequence>
<gene>
    <name evidence="2" type="ordered locus">TTE0656</name>
</gene>
<evidence type="ECO:0000313" key="2">
    <source>
        <dbReference type="EMBL" id="AAM23923.1"/>
    </source>
</evidence>
<dbReference type="Proteomes" id="UP000000555">
    <property type="component" value="Chromosome"/>
</dbReference>
<dbReference type="STRING" id="273068.TTE0656"/>
<feature type="transmembrane region" description="Helical" evidence="1">
    <location>
        <begin position="171"/>
        <end position="190"/>
    </location>
</feature>